<dbReference type="CDD" id="cd01097">
    <property type="entry name" value="Tetrahydromethanopterin_reductase"/>
    <property type="match status" value="1"/>
</dbReference>
<dbReference type="PANTHER" id="PTHR43244:SF2">
    <property type="entry name" value="CONSERVED HYPOTHETICAL ALANINE AND PROLINE-RICH PROTEIN"/>
    <property type="match status" value="1"/>
</dbReference>
<evidence type="ECO:0000313" key="2">
    <source>
        <dbReference type="EMBL" id="GAA4753279.1"/>
    </source>
</evidence>
<evidence type="ECO:0000313" key="3">
    <source>
        <dbReference type="Proteomes" id="UP001499882"/>
    </source>
</evidence>
<protein>
    <submittedName>
        <fullName evidence="2">LLM class F420-dependent oxidoreductase</fullName>
    </submittedName>
</protein>
<dbReference type="InterPro" id="IPR036661">
    <property type="entry name" value="Luciferase-like_sf"/>
</dbReference>
<dbReference type="InterPro" id="IPR050564">
    <property type="entry name" value="F420-G6PD/mer"/>
</dbReference>
<dbReference type="Proteomes" id="UP001499882">
    <property type="component" value="Unassembled WGS sequence"/>
</dbReference>
<dbReference type="SUPFAM" id="SSF51679">
    <property type="entry name" value="Bacterial luciferase-like"/>
    <property type="match status" value="1"/>
</dbReference>
<gene>
    <name evidence="2" type="ORF">GCM10023350_43180</name>
</gene>
<dbReference type="NCBIfam" id="TIGR03617">
    <property type="entry name" value="F420_MSMEG_2256"/>
    <property type="match status" value="1"/>
</dbReference>
<reference evidence="3" key="1">
    <citation type="journal article" date="2019" name="Int. J. Syst. Evol. Microbiol.">
        <title>The Global Catalogue of Microorganisms (GCM) 10K type strain sequencing project: providing services to taxonomists for standard genome sequencing and annotation.</title>
        <authorList>
            <consortium name="The Broad Institute Genomics Platform"/>
            <consortium name="The Broad Institute Genome Sequencing Center for Infectious Disease"/>
            <person name="Wu L."/>
            <person name="Ma J."/>
        </authorList>
    </citation>
    <scope>NUCLEOTIDE SEQUENCE [LARGE SCALE GENOMIC DNA]</scope>
    <source>
        <strain evidence="3">JCM 18532</strain>
    </source>
</reference>
<keyword evidence="3" id="KW-1185">Reference proteome</keyword>
<name>A0ABP8ZDB1_9ACTN</name>
<dbReference type="InterPro" id="IPR019919">
    <property type="entry name" value="Lucif-like_OxRdtase_MSMEG_2256"/>
</dbReference>
<dbReference type="EMBL" id="BAABKN010000028">
    <property type="protein sequence ID" value="GAA4753279.1"/>
    <property type="molecule type" value="Genomic_DNA"/>
</dbReference>
<evidence type="ECO:0000259" key="1">
    <source>
        <dbReference type="Pfam" id="PF00296"/>
    </source>
</evidence>
<dbReference type="Pfam" id="PF00296">
    <property type="entry name" value="Bac_luciferase"/>
    <property type="match status" value="1"/>
</dbReference>
<dbReference type="PANTHER" id="PTHR43244">
    <property type="match status" value="1"/>
</dbReference>
<sequence length="344" mass="37892">MKIDTFLAEGLPGAGDRARSVEALGYDTLWSGEVAHDPLLPLAQACASTSRIGLGTAITLALARNPMSTAYQSWDLAAASEGRFVLGIGAQVKAHITRRFSMPWDKPIPQVKDYLRALRAIYHSFQTGEQLHYEGTHYQHTLLTPLFNPGPLPEGHQPQLALAAVGEAMARLAGELCDGVLFHPFTHTAYIDQVSMPALAEGAARAGDGKQIPWRFAYLFLAVGDTEEEQQKSAARIRKQVAFYASTPAYTEVLRLIGREDLQEALLPMSKAGQWDEMSELVTDDILEYFALRGTLEELPKLIAERYVGRADHLASYYPLPEYEPERIADFVAATRDNCGEKAS</sequence>
<dbReference type="RefSeq" id="WP_345529117.1">
    <property type="nucleotide sequence ID" value="NZ_BAABKN010000028.1"/>
</dbReference>
<dbReference type="Gene3D" id="3.20.20.30">
    <property type="entry name" value="Luciferase-like domain"/>
    <property type="match status" value="1"/>
</dbReference>
<organism evidence="2 3">
    <name type="scientific">Nocardioides endophyticus</name>
    <dbReference type="NCBI Taxonomy" id="1353775"/>
    <lineage>
        <taxon>Bacteria</taxon>
        <taxon>Bacillati</taxon>
        <taxon>Actinomycetota</taxon>
        <taxon>Actinomycetes</taxon>
        <taxon>Propionibacteriales</taxon>
        <taxon>Nocardioidaceae</taxon>
        <taxon>Nocardioides</taxon>
    </lineage>
</organism>
<accession>A0ABP8ZDB1</accession>
<comment type="caution">
    <text evidence="2">The sequence shown here is derived from an EMBL/GenBank/DDBJ whole genome shotgun (WGS) entry which is preliminary data.</text>
</comment>
<feature type="domain" description="Luciferase-like" evidence="1">
    <location>
        <begin position="14"/>
        <end position="308"/>
    </location>
</feature>
<proteinExistence type="predicted"/>
<dbReference type="InterPro" id="IPR011251">
    <property type="entry name" value="Luciferase-like_dom"/>
</dbReference>